<keyword evidence="3" id="KW-1185">Reference proteome</keyword>
<feature type="transmembrane region" description="Helical" evidence="1">
    <location>
        <begin position="49"/>
        <end position="70"/>
    </location>
</feature>
<proteinExistence type="predicted"/>
<dbReference type="EMBL" id="KZ559620">
    <property type="protein sequence ID" value="PLN76371.1"/>
    <property type="molecule type" value="Genomic_DNA"/>
</dbReference>
<organism evidence="2 3">
    <name type="scientific">Aspergillus taichungensis</name>
    <dbReference type="NCBI Taxonomy" id="482145"/>
    <lineage>
        <taxon>Eukaryota</taxon>
        <taxon>Fungi</taxon>
        <taxon>Dikarya</taxon>
        <taxon>Ascomycota</taxon>
        <taxon>Pezizomycotina</taxon>
        <taxon>Eurotiomycetes</taxon>
        <taxon>Eurotiomycetidae</taxon>
        <taxon>Eurotiales</taxon>
        <taxon>Aspergillaceae</taxon>
        <taxon>Aspergillus</taxon>
        <taxon>Aspergillus subgen. Circumdati</taxon>
    </lineage>
</organism>
<evidence type="ECO:0000313" key="3">
    <source>
        <dbReference type="Proteomes" id="UP000235023"/>
    </source>
</evidence>
<accession>A0A2J5HHA7</accession>
<dbReference type="AlphaFoldDB" id="A0A2J5HHA7"/>
<evidence type="ECO:0000313" key="2">
    <source>
        <dbReference type="EMBL" id="PLN76371.1"/>
    </source>
</evidence>
<feature type="transmembrane region" description="Helical" evidence="1">
    <location>
        <begin position="7"/>
        <end position="29"/>
    </location>
</feature>
<sequence length="82" mass="9186">MYEIKTVMGVLSAETVFVRAPIALPWLALGGSPMPLVVTRLELNIVSRTLLIILILSCHTYHIISISIMYDKRNTTRAKFAI</sequence>
<gene>
    <name evidence="2" type="ORF">BDW42DRAFT_178943</name>
</gene>
<keyword evidence="1" id="KW-0472">Membrane</keyword>
<name>A0A2J5HHA7_9EURO</name>
<reference evidence="3" key="1">
    <citation type="submission" date="2017-12" db="EMBL/GenBank/DDBJ databases">
        <authorList>
            <consortium name="DOE Joint Genome Institute"/>
            <person name="Mondo S.J."/>
            <person name="Kjaerbolling I."/>
            <person name="Vesth T.C."/>
            <person name="Frisvad J.C."/>
            <person name="Nybo J.L."/>
            <person name="Theobald S."/>
            <person name="Kuo A."/>
            <person name="Bowyer P."/>
            <person name="Matsuda Y."/>
            <person name="Lyhne E.K."/>
            <person name="Kogle M.E."/>
            <person name="Clum A."/>
            <person name="Lipzen A."/>
            <person name="Salamov A."/>
            <person name="Ngan C.Y."/>
            <person name="Daum C."/>
            <person name="Chiniquy J."/>
            <person name="Barry K."/>
            <person name="LaButti K."/>
            <person name="Haridas S."/>
            <person name="Simmons B.A."/>
            <person name="Magnuson J.K."/>
            <person name="Mortensen U.H."/>
            <person name="Larsen T.O."/>
            <person name="Grigoriev I.V."/>
            <person name="Baker S.E."/>
            <person name="Andersen M.R."/>
            <person name="Nordberg H.P."/>
            <person name="Cantor M.N."/>
            <person name="Hua S.X."/>
        </authorList>
    </citation>
    <scope>NUCLEOTIDE SEQUENCE [LARGE SCALE GENOMIC DNA]</scope>
    <source>
        <strain evidence="3">IBT 19404</strain>
    </source>
</reference>
<keyword evidence="1" id="KW-1133">Transmembrane helix</keyword>
<evidence type="ECO:0000256" key="1">
    <source>
        <dbReference type="SAM" id="Phobius"/>
    </source>
</evidence>
<protein>
    <submittedName>
        <fullName evidence="2">Uncharacterized protein</fullName>
    </submittedName>
</protein>
<dbReference type="Proteomes" id="UP000235023">
    <property type="component" value="Unassembled WGS sequence"/>
</dbReference>
<keyword evidence="1" id="KW-0812">Transmembrane</keyword>